<keyword evidence="11" id="KW-1185">Reference proteome</keyword>
<evidence type="ECO:0000256" key="6">
    <source>
        <dbReference type="RuleBase" id="RU368085"/>
    </source>
</evidence>
<feature type="domain" description="GINS subunit" evidence="8">
    <location>
        <begin position="111"/>
        <end position="223"/>
    </location>
</feature>
<keyword evidence="5 6" id="KW-0539">Nucleus</keyword>
<feature type="region of interest" description="Disordered" evidence="7">
    <location>
        <begin position="67"/>
        <end position="88"/>
    </location>
</feature>
<evidence type="ECO:0000256" key="7">
    <source>
        <dbReference type="SAM" id="MobiDB-lite"/>
    </source>
</evidence>
<dbReference type="InterPro" id="IPR056783">
    <property type="entry name" value="PSF1_C"/>
</dbReference>
<dbReference type="GO" id="GO:1902983">
    <property type="term" value="P:DNA strand elongation involved in mitotic DNA replication"/>
    <property type="evidence" value="ECO:0007669"/>
    <property type="project" value="TreeGrafter"/>
</dbReference>
<feature type="region of interest" description="Disordered" evidence="7">
    <location>
        <begin position="158"/>
        <end position="194"/>
    </location>
</feature>
<dbReference type="SUPFAM" id="SSF158573">
    <property type="entry name" value="GINS helical bundle-like"/>
    <property type="match status" value="1"/>
</dbReference>
<evidence type="ECO:0000256" key="2">
    <source>
        <dbReference type="ARBA" id="ARBA00006677"/>
    </source>
</evidence>
<reference evidence="10 11" key="1">
    <citation type="journal article" date="2019" name="Sci. Rep.">
        <title>Comparative genomics of chytrid fungi reveal insights into the obligate biotrophic and pathogenic lifestyle of Synchytrium endobioticum.</title>
        <authorList>
            <person name="van de Vossenberg B.T.L.H."/>
            <person name="Warris S."/>
            <person name="Nguyen H.D.T."/>
            <person name="van Gent-Pelzer M.P.E."/>
            <person name="Joly D.L."/>
            <person name="van de Geest H.C."/>
            <person name="Bonants P.J.M."/>
            <person name="Smith D.S."/>
            <person name="Levesque C.A."/>
            <person name="van der Lee T.A.J."/>
        </authorList>
    </citation>
    <scope>NUCLEOTIDE SEQUENCE [LARGE SCALE GENOMIC DNA]</scope>
    <source>
        <strain evidence="10 11">CBS 675.73</strain>
    </source>
</reference>
<dbReference type="STRING" id="246404.A0A507FQ30"/>
<evidence type="ECO:0000259" key="8">
    <source>
        <dbReference type="Pfam" id="PF05916"/>
    </source>
</evidence>
<evidence type="ECO:0000256" key="5">
    <source>
        <dbReference type="ARBA" id="ARBA00023242"/>
    </source>
</evidence>
<dbReference type="CDD" id="cd21696">
    <property type="entry name" value="GINS_B_Psf1"/>
    <property type="match status" value="1"/>
</dbReference>
<dbReference type="Pfam" id="PF24997">
    <property type="entry name" value="PSF1_C"/>
    <property type="match status" value="1"/>
</dbReference>
<dbReference type="Pfam" id="PF05916">
    <property type="entry name" value="Sld5"/>
    <property type="match status" value="1"/>
</dbReference>
<proteinExistence type="inferred from homology"/>
<sequence>MSNSGGSLCFGDEGLKLVRDVKRSRDSGIFHAYNDAGVRNVKLEMKYLLDGITSLLERRAVLARAAEQGSAGRGGDGRGGSDYEGDGDAVVDAESSQAALELSQGCGMATHMHLNALRRNRRLLLVYHRARMDSLRDMAWELGGGGAGVGAVQTDARSNAVAANSDDDEDVDMDSDRHTTTTSNNNNSHPSGLPHNVIRAMSPNELSFLNSYHSLLEDYRGTMLDIDLAAPLVPPSDLFIDIRVLRDLGEIVTESGSILKLMAGDQLYVKRTDVEKFITLGYAVQI</sequence>
<comment type="subcellular location">
    <subcellularLocation>
        <location evidence="1 6">Nucleus</location>
    </subcellularLocation>
</comment>
<evidence type="ECO:0000259" key="9">
    <source>
        <dbReference type="Pfam" id="PF24997"/>
    </source>
</evidence>
<protein>
    <recommendedName>
        <fullName evidence="3 6">DNA replication complex GINS protein PSF1</fullName>
    </recommendedName>
</protein>
<comment type="similarity">
    <text evidence="2 6">Belongs to the GINS1/PSF1 family.</text>
</comment>
<comment type="caution">
    <text evidence="10">The sequence shown here is derived from an EMBL/GenBank/DDBJ whole genome shotgun (WGS) entry which is preliminary data.</text>
</comment>
<dbReference type="OrthoDB" id="10252587at2759"/>
<evidence type="ECO:0000256" key="3">
    <source>
        <dbReference type="ARBA" id="ARBA00015143"/>
    </source>
</evidence>
<dbReference type="InterPro" id="IPR005339">
    <property type="entry name" value="GINS_Psf1"/>
</dbReference>
<dbReference type="EMBL" id="QEAP01000003">
    <property type="protein sequence ID" value="TPX78529.1"/>
    <property type="molecule type" value="Genomic_DNA"/>
</dbReference>
<comment type="subunit">
    <text evidence="6">Component of the GINS complex.</text>
</comment>
<dbReference type="Proteomes" id="UP000320333">
    <property type="component" value="Unassembled WGS sequence"/>
</dbReference>
<comment type="function">
    <text evidence="6">Required for correct functioning of the GINS complex, a complex that plays an essential role in the initiation of DNA replication, and progression of DNA replication forks. GINS complex seems to bind preferentially to single-stranded DNA.</text>
</comment>
<evidence type="ECO:0000256" key="4">
    <source>
        <dbReference type="ARBA" id="ARBA00022705"/>
    </source>
</evidence>
<keyword evidence="4 6" id="KW-0235">DNA replication</keyword>
<dbReference type="GO" id="GO:0000811">
    <property type="term" value="C:GINS complex"/>
    <property type="evidence" value="ECO:0007669"/>
    <property type="project" value="UniProtKB-UniRule"/>
</dbReference>
<dbReference type="InterPro" id="IPR036224">
    <property type="entry name" value="GINS_bundle-like_dom_sf"/>
</dbReference>
<accession>A0A507FQ30</accession>
<evidence type="ECO:0000313" key="11">
    <source>
        <dbReference type="Proteomes" id="UP000320333"/>
    </source>
</evidence>
<organism evidence="10 11">
    <name type="scientific">Chytriomyces confervae</name>
    <dbReference type="NCBI Taxonomy" id="246404"/>
    <lineage>
        <taxon>Eukaryota</taxon>
        <taxon>Fungi</taxon>
        <taxon>Fungi incertae sedis</taxon>
        <taxon>Chytridiomycota</taxon>
        <taxon>Chytridiomycota incertae sedis</taxon>
        <taxon>Chytridiomycetes</taxon>
        <taxon>Chytridiales</taxon>
        <taxon>Chytriomycetaceae</taxon>
        <taxon>Chytriomyces</taxon>
    </lineage>
</organism>
<feature type="domain" description="DNA replication complex GINS protein PSF1 C-terminal" evidence="9">
    <location>
        <begin position="237"/>
        <end position="283"/>
    </location>
</feature>
<gene>
    <name evidence="10" type="ORF">CcCBS67573_g00233</name>
</gene>
<name>A0A507FQ30_9FUNG</name>
<dbReference type="PANTHER" id="PTHR12914">
    <property type="entry name" value="PARTNER OF SLD5"/>
    <property type="match status" value="1"/>
</dbReference>
<dbReference type="InterPro" id="IPR021151">
    <property type="entry name" value="GINS_A"/>
</dbReference>
<dbReference type="Gene3D" id="1.20.58.1030">
    <property type="match status" value="1"/>
</dbReference>
<evidence type="ECO:0000256" key="1">
    <source>
        <dbReference type="ARBA" id="ARBA00004123"/>
    </source>
</evidence>
<dbReference type="AlphaFoldDB" id="A0A507FQ30"/>
<dbReference type="PANTHER" id="PTHR12914:SF2">
    <property type="entry name" value="DNA REPLICATION COMPLEX GINS PROTEIN PSF1"/>
    <property type="match status" value="1"/>
</dbReference>
<evidence type="ECO:0000313" key="10">
    <source>
        <dbReference type="EMBL" id="TPX78529.1"/>
    </source>
</evidence>